<dbReference type="InterPro" id="IPR001005">
    <property type="entry name" value="SANT/Myb"/>
</dbReference>
<keyword evidence="9" id="KW-0539">Nucleus</keyword>
<evidence type="ECO:0008006" key="15">
    <source>
        <dbReference type="Google" id="ProtNLM"/>
    </source>
</evidence>
<evidence type="ECO:0000256" key="4">
    <source>
        <dbReference type="ARBA" id="ARBA00022771"/>
    </source>
</evidence>
<keyword evidence="7" id="KW-0238">DNA-binding</keyword>
<dbReference type="GO" id="GO:0006357">
    <property type="term" value="P:regulation of transcription by RNA polymerase II"/>
    <property type="evidence" value="ECO:0007669"/>
    <property type="project" value="TreeGrafter"/>
</dbReference>
<keyword evidence="14" id="KW-1185">Reference proteome</keyword>
<feature type="domain" description="SANT" evidence="12">
    <location>
        <begin position="487"/>
        <end position="525"/>
    </location>
</feature>
<evidence type="ECO:0000256" key="5">
    <source>
        <dbReference type="ARBA" id="ARBA00022833"/>
    </source>
</evidence>
<dbReference type="SMART" id="SM01189">
    <property type="entry name" value="ELM2"/>
    <property type="match status" value="1"/>
</dbReference>
<keyword evidence="3" id="KW-0479">Metal-binding</keyword>
<dbReference type="Gene3D" id="1.20.58.1880">
    <property type="match status" value="1"/>
</dbReference>
<dbReference type="InterPro" id="IPR000679">
    <property type="entry name" value="Znf_GATA"/>
</dbReference>
<feature type="domain" description="ELM2" evidence="11">
    <location>
        <begin position="115"/>
        <end position="198"/>
    </location>
</feature>
<dbReference type="PANTHER" id="PTHR16089">
    <property type="entry name" value="REST COREPRESSOR COREST PROTEIN-RELATED"/>
    <property type="match status" value="1"/>
</dbReference>
<keyword evidence="2" id="KW-0678">Repressor</keyword>
<evidence type="ECO:0000313" key="14">
    <source>
        <dbReference type="Proteomes" id="UP000276991"/>
    </source>
</evidence>
<gene>
    <name evidence="13" type="ORF">NAV_LOCUS1572</name>
</gene>
<dbReference type="InterPro" id="IPR009057">
    <property type="entry name" value="Homeodomain-like_sf"/>
</dbReference>
<dbReference type="Gene3D" id="1.10.10.60">
    <property type="entry name" value="Homeodomain-like"/>
    <property type="match status" value="1"/>
</dbReference>
<dbReference type="FunFam" id="1.10.10.60:FF:000012">
    <property type="entry name" value="Metastasis-associated 1 family, member 3"/>
    <property type="match status" value="1"/>
</dbReference>
<keyword evidence="5" id="KW-0862">Zinc</keyword>
<dbReference type="EMBL" id="UPTC01000139">
    <property type="protein sequence ID" value="VBB26742.1"/>
    <property type="molecule type" value="Genomic_DNA"/>
</dbReference>
<feature type="region of interest" description="Disordered" evidence="10">
    <location>
        <begin position="36"/>
        <end position="86"/>
    </location>
</feature>
<evidence type="ECO:0000259" key="11">
    <source>
        <dbReference type="PROSITE" id="PS51156"/>
    </source>
</evidence>
<dbReference type="PROSITE" id="PS51293">
    <property type="entry name" value="SANT"/>
    <property type="match status" value="2"/>
</dbReference>
<dbReference type="GO" id="GO:0005667">
    <property type="term" value="C:transcription regulator complex"/>
    <property type="evidence" value="ECO:0007669"/>
    <property type="project" value="TreeGrafter"/>
</dbReference>
<feature type="compositionally biased region" description="Basic and acidic residues" evidence="10">
    <location>
        <begin position="37"/>
        <end position="57"/>
    </location>
</feature>
<keyword evidence="6" id="KW-0805">Transcription regulation</keyword>
<dbReference type="STRING" id="6277.A0A498S7M0"/>
<keyword evidence="4" id="KW-0863">Zinc-finger</keyword>
<dbReference type="GO" id="GO:0003714">
    <property type="term" value="F:transcription corepressor activity"/>
    <property type="evidence" value="ECO:0007669"/>
    <property type="project" value="TreeGrafter"/>
</dbReference>
<feature type="domain" description="SANT" evidence="12">
    <location>
        <begin position="199"/>
        <end position="250"/>
    </location>
</feature>
<feature type="compositionally biased region" description="Acidic residues" evidence="10">
    <location>
        <begin position="58"/>
        <end position="73"/>
    </location>
</feature>
<organism evidence="13 14">
    <name type="scientific">Acanthocheilonema viteae</name>
    <name type="common">Filarial nematode worm</name>
    <name type="synonym">Dipetalonema viteae</name>
    <dbReference type="NCBI Taxonomy" id="6277"/>
    <lineage>
        <taxon>Eukaryota</taxon>
        <taxon>Metazoa</taxon>
        <taxon>Ecdysozoa</taxon>
        <taxon>Nematoda</taxon>
        <taxon>Chromadorea</taxon>
        <taxon>Rhabditida</taxon>
        <taxon>Spirurina</taxon>
        <taxon>Spiruromorpha</taxon>
        <taxon>Filarioidea</taxon>
        <taxon>Onchocercidae</taxon>
        <taxon>Acanthocheilonema</taxon>
    </lineage>
</organism>
<evidence type="ECO:0000256" key="10">
    <source>
        <dbReference type="SAM" id="MobiDB-lite"/>
    </source>
</evidence>
<dbReference type="SUPFAM" id="SSF46689">
    <property type="entry name" value="Homeodomain-like"/>
    <property type="match status" value="2"/>
</dbReference>
<dbReference type="GO" id="GO:0000118">
    <property type="term" value="C:histone deacetylase complex"/>
    <property type="evidence" value="ECO:0007669"/>
    <property type="project" value="TreeGrafter"/>
</dbReference>
<comment type="subcellular location">
    <subcellularLocation>
        <location evidence="1">Nucleus</location>
    </subcellularLocation>
</comment>
<dbReference type="AlphaFoldDB" id="A0A498S7M0"/>
<accession>A0A498S7M0</accession>
<dbReference type="InterPro" id="IPR051066">
    <property type="entry name" value="Trans_reg/Corepressor"/>
</dbReference>
<evidence type="ECO:0000256" key="1">
    <source>
        <dbReference type="ARBA" id="ARBA00004123"/>
    </source>
</evidence>
<evidence type="ECO:0000259" key="12">
    <source>
        <dbReference type="PROSITE" id="PS51293"/>
    </source>
</evidence>
<dbReference type="Pfam" id="PF00249">
    <property type="entry name" value="Myb_DNA-binding"/>
    <property type="match status" value="1"/>
</dbReference>
<dbReference type="SMART" id="SM00401">
    <property type="entry name" value="ZnF_GATA"/>
    <property type="match status" value="1"/>
</dbReference>
<evidence type="ECO:0000256" key="3">
    <source>
        <dbReference type="ARBA" id="ARBA00022723"/>
    </source>
</evidence>
<evidence type="ECO:0000313" key="13">
    <source>
        <dbReference type="EMBL" id="VBB26742.1"/>
    </source>
</evidence>
<reference evidence="13 14" key="1">
    <citation type="submission" date="2018-08" db="EMBL/GenBank/DDBJ databases">
        <authorList>
            <person name="Laetsch R D."/>
            <person name="Stevens L."/>
            <person name="Kumar S."/>
            <person name="Blaxter L. M."/>
        </authorList>
    </citation>
    <scope>NUCLEOTIDE SEQUENCE [LARGE SCALE GENOMIC DNA]</scope>
</reference>
<dbReference type="PROSITE" id="PS51156">
    <property type="entry name" value="ELM2"/>
    <property type="match status" value="1"/>
</dbReference>
<dbReference type="SMART" id="SM00717">
    <property type="entry name" value="SANT"/>
    <property type="match status" value="2"/>
</dbReference>
<dbReference type="Gene3D" id="4.10.1240.50">
    <property type="match status" value="1"/>
</dbReference>
<dbReference type="InterPro" id="IPR000949">
    <property type="entry name" value="ELM2_dom"/>
</dbReference>
<dbReference type="InterPro" id="IPR017884">
    <property type="entry name" value="SANT_dom"/>
</dbReference>
<dbReference type="Proteomes" id="UP000276991">
    <property type="component" value="Unassembled WGS sequence"/>
</dbReference>
<sequence length="560" mass="65450">MYKVGCQTVEDDSVVCESIEELSICKAKMKSNGDATVKFDVDQEVKEGSELSSRQDNDEVDGGDENIVDEENSDQAGLQPSSGDDEDAVVMEEDAPGPSNFYGTDHAAFHLPTNLEIREGVDYQCPVQDWTIEDDYYDEAERETCLWRPTNLLEVVDINDYLSIALSSFNIEQDRAMFILQSSDYNIEEAKHQLAKRRIKKEPWSEEDITIFKQALQTYGKHFNKIKQLLPHKSIKEIINFYYDNKKKLNFRSIIDTFLEEHNPESSSSEDGDLNAIEKRGSRCYNCEQTVNLRHMGDLKLCNACFIHFRNYHRHRLCLKPMGFDGNTNEIMKCPKGITEVVERFVEFATEEEDVAQSSSLKKSVDEVESDDDLQIVSVIRPPELRYTRILKHAFYDLLEFLRISYLIFKQLEREEMLARGNCVRLEHRLRMQFEKNLNEHLERYRVSRLPSSTASSRPRRSPSWSYKEKWQALFEVFLNFYTVFFFSSAFQRYGKDFDAVAEVLESKTPDMVKAFYYEMREEIDDMISKTNDYYRKLANTYEFDRKTEVDASNEVIDIE</sequence>
<evidence type="ECO:0000256" key="8">
    <source>
        <dbReference type="ARBA" id="ARBA00023163"/>
    </source>
</evidence>
<protein>
    <recommendedName>
        <fullName evidence="15">SANT domain-containing protein</fullName>
    </recommendedName>
</protein>
<evidence type="ECO:0000256" key="7">
    <source>
        <dbReference type="ARBA" id="ARBA00023125"/>
    </source>
</evidence>
<proteinExistence type="predicted"/>
<dbReference type="PANTHER" id="PTHR16089:SF28">
    <property type="entry name" value="REST COREPRESSOR"/>
    <property type="match status" value="1"/>
</dbReference>
<dbReference type="GO" id="GO:0008270">
    <property type="term" value="F:zinc ion binding"/>
    <property type="evidence" value="ECO:0007669"/>
    <property type="project" value="UniProtKB-KW"/>
</dbReference>
<dbReference type="OrthoDB" id="10064338at2759"/>
<keyword evidence="8" id="KW-0804">Transcription</keyword>
<evidence type="ECO:0000256" key="2">
    <source>
        <dbReference type="ARBA" id="ARBA00022491"/>
    </source>
</evidence>
<evidence type="ECO:0000256" key="6">
    <source>
        <dbReference type="ARBA" id="ARBA00023015"/>
    </source>
</evidence>
<name>A0A498S7M0_ACAVI</name>
<dbReference type="GO" id="GO:0043565">
    <property type="term" value="F:sequence-specific DNA binding"/>
    <property type="evidence" value="ECO:0007669"/>
    <property type="project" value="InterPro"/>
</dbReference>
<evidence type="ECO:0000256" key="9">
    <source>
        <dbReference type="ARBA" id="ARBA00023242"/>
    </source>
</evidence>